<keyword evidence="2" id="KW-1185">Reference proteome</keyword>
<dbReference type="EMBL" id="FZMP01000135">
    <property type="protein sequence ID" value="SNQ61033.1"/>
    <property type="molecule type" value="Genomic_DNA"/>
</dbReference>
<dbReference type="AlphaFoldDB" id="A0A284VPA1"/>
<protein>
    <submittedName>
        <fullName evidence="1">Peptidase domain protein</fullName>
    </submittedName>
</protein>
<reference evidence="2" key="1">
    <citation type="submission" date="2017-06" db="EMBL/GenBank/DDBJ databases">
        <authorList>
            <person name="Cremers G."/>
        </authorList>
    </citation>
    <scope>NUCLEOTIDE SEQUENCE [LARGE SCALE GENOMIC DNA]</scope>
</reference>
<sequence>MVVALLATPVVSAENTNGYKVRPSIGNASGGNTSADAINPLNVITPLTVSNSIIQGQTIRHQFNIGSGVRWLEVNLDWISSSDSLALTVYTPGWAKVGTYHDIDDGVIDGKIHIDIIPNSGYVEQGAWTFDVYGERVATQRTYYLDVYQHY</sequence>
<evidence type="ECO:0000313" key="2">
    <source>
        <dbReference type="Proteomes" id="UP000218615"/>
    </source>
</evidence>
<evidence type="ECO:0000313" key="1">
    <source>
        <dbReference type="EMBL" id="SNQ61033.1"/>
    </source>
</evidence>
<proteinExistence type="predicted"/>
<organism evidence="1 2">
    <name type="scientific">Candidatus Methanoperedens nitratireducens</name>
    <dbReference type="NCBI Taxonomy" id="1392998"/>
    <lineage>
        <taxon>Archaea</taxon>
        <taxon>Methanobacteriati</taxon>
        <taxon>Methanobacteriota</taxon>
        <taxon>Stenosarchaea group</taxon>
        <taxon>Methanomicrobia</taxon>
        <taxon>Methanosarcinales</taxon>
        <taxon>ANME-2 cluster</taxon>
        <taxon>Candidatus Methanoperedentaceae</taxon>
        <taxon>Candidatus Methanoperedens</taxon>
    </lineage>
</organism>
<name>A0A284VPA1_9EURY</name>
<gene>
    <name evidence="1" type="ORF">MNV_220027</name>
</gene>
<accession>A0A284VPA1</accession>
<dbReference type="Proteomes" id="UP000218615">
    <property type="component" value="Unassembled WGS sequence"/>
</dbReference>